<reference evidence="5 6" key="1">
    <citation type="submission" date="2024-01" db="EMBL/GenBank/DDBJ databases">
        <title>The genome of the rayed Mediterranean limpet Patella caerulea (Linnaeus, 1758).</title>
        <authorList>
            <person name="Anh-Thu Weber A."/>
            <person name="Halstead-Nussloch G."/>
        </authorList>
    </citation>
    <scope>NUCLEOTIDE SEQUENCE [LARGE SCALE GENOMIC DNA]</scope>
    <source>
        <strain evidence="5">AATW-2023a</strain>
        <tissue evidence="5">Whole specimen</tissue>
    </source>
</reference>
<dbReference type="InterPro" id="IPR050730">
    <property type="entry name" value="UBX_domain-protein"/>
</dbReference>
<dbReference type="Gene3D" id="3.10.20.90">
    <property type="entry name" value="Phosphatidylinositol 3-kinase Catalytic Subunit, Chain A, domain 1"/>
    <property type="match status" value="3"/>
</dbReference>
<dbReference type="GO" id="GO:0005783">
    <property type="term" value="C:endoplasmic reticulum"/>
    <property type="evidence" value="ECO:0007669"/>
    <property type="project" value="TreeGrafter"/>
</dbReference>
<dbReference type="CDD" id="cd17129">
    <property type="entry name" value="Ubl1_FAF1"/>
    <property type="match status" value="1"/>
</dbReference>
<dbReference type="Gene3D" id="3.40.30.10">
    <property type="entry name" value="Glutaredoxin"/>
    <property type="match status" value="1"/>
</dbReference>
<dbReference type="InterPro" id="IPR044541">
    <property type="entry name" value="FAF1_UBA"/>
</dbReference>
<dbReference type="InterPro" id="IPR000626">
    <property type="entry name" value="Ubiquitin-like_dom"/>
</dbReference>
<protein>
    <recommendedName>
        <fullName evidence="7">FAS-associated factor 1</fullName>
    </recommendedName>
</protein>
<dbReference type="Pfam" id="PF21021">
    <property type="entry name" value="FAF1"/>
    <property type="match status" value="1"/>
</dbReference>
<evidence type="ECO:0008006" key="7">
    <source>
        <dbReference type="Google" id="ProtNLM"/>
    </source>
</evidence>
<dbReference type="InterPro" id="IPR033043">
    <property type="entry name" value="FAF1-like_UBX"/>
</dbReference>
<dbReference type="SUPFAM" id="SSF54236">
    <property type="entry name" value="Ubiquitin-like"/>
    <property type="match status" value="2"/>
</dbReference>
<evidence type="ECO:0000259" key="4">
    <source>
        <dbReference type="PROSITE" id="PS50053"/>
    </source>
</evidence>
<dbReference type="Proteomes" id="UP001347796">
    <property type="component" value="Unassembled WGS sequence"/>
</dbReference>
<dbReference type="GO" id="GO:0036503">
    <property type="term" value="P:ERAD pathway"/>
    <property type="evidence" value="ECO:0007669"/>
    <property type="project" value="TreeGrafter"/>
</dbReference>
<evidence type="ECO:0000259" key="3">
    <source>
        <dbReference type="PROSITE" id="PS50033"/>
    </source>
</evidence>
<feature type="region of interest" description="Disordered" evidence="2">
    <location>
        <begin position="518"/>
        <end position="538"/>
    </location>
</feature>
<dbReference type="InterPro" id="IPR001012">
    <property type="entry name" value="UBX_dom"/>
</dbReference>
<dbReference type="Pfam" id="PF14555">
    <property type="entry name" value="UBA_4"/>
    <property type="match status" value="1"/>
</dbReference>
<evidence type="ECO:0000256" key="1">
    <source>
        <dbReference type="SAM" id="Coils"/>
    </source>
</evidence>
<evidence type="ECO:0000256" key="2">
    <source>
        <dbReference type="SAM" id="MobiDB-lite"/>
    </source>
</evidence>
<dbReference type="CDD" id="cd14413">
    <property type="entry name" value="UBA_FAF1"/>
    <property type="match status" value="1"/>
</dbReference>
<dbReference type="SUPFAM" id="SSF52833">
    <property type="entry name" value="Thioredoxin-like"/>
    <property type="match status" value="1"/>
</dbReference>
<dbReference type="Gene3D" id="1.10.8.10">
    <property type="entry name" value="DNA helicase RuvA subunit, C-terminal domain"/>
    <property type="match status" value="1"/>
</dbReference>
<dbReference type="InterPro" id="IPR049483">
    <property type="entry name" value="FAF1_2-like_UAS"/>
</dbReference>
<dbReference type="EMBL" id="JAZGQO010000003">
    <property type="protein sequence ID" value="KAK6188912.1"/>
    <property type="molecule type" value="Genomic_DNA"/>
</dbReference>
<evidence type="ECO:0000313" key="5">
    <source>
        <dbReference type="EMBL" id="KAK6188912.1"/>
    </source>
</evidence>
<dbReference type="InterPro" id="IPR036249">
    <property type="entry name" value="Thioredoxin-like_sf"/>
</dbReference>
<feature type="compositionally biased region" description="Basic and acidic residues" evidence="2">
    <location>
        <begin position="521"/>
        <end position="530"/>
    </location>
</feature>
<dbReference type="PANTHER" id="PTHR23322">
    <property type="entry name" value="FAS-ASSOCIATED PROTEIN"/>
    <property type="match status" value="1"/>
</dbReference>
<dbReference type="PROSITE" id="PS50053">
    <property type="entry name" value="UBIQUITIN_2"/>
    <property type="match status" value="1"/>
</dbReference>
<organism evidence="5 6">
    <name type="scientific">Patella caerulea</name>
    <name type="common">Rayed Mediterranean limpet</name>
    <dbReference type="NCBI Taxonomy" id="87958"/>
    <lineage>
        <taxon>Eukaryota</taxon>
        <taxon>Metazoa</taxon>
        <taxon>Spiralia</taxon>
        <taxon>Lophotrochozoa</taxon>
        <taxon>Mollusca</taxon>
        <taxon>Gastropoda</taxon>
        <taxon>Patellogastropoda</taxon>
        <taxon>Patelloidea</taxon>
        <taxon>Patellidae</taxon>
        <taxon>Patella</taxon>
    </lineage>
</organism>
<feature type="coiled-coil region" evidence="1">
    <location>
        <begin position="544"/>
        <end position="590"/>
    </location>
</feature>
<feature type="domain" description="UBX" evidence="3">
    <location>
        <begin position="603"/>
        <end position="680"/>
    </location>
</feature>
<sequence length="683" mass="77867">MADGSRDQVLVDFQAFTGIEDFDTCAAILEQHEWKLEAAVNSIMPSYDTVGPGCEVNIPSAFPADVPVERADSVPFISSPVEDFVNISDDEPSAASGASSSAMASSSSYTSSGIHKRMLNFTVEYRDRNIPVVIADSQTVGCIKDILEVEINVPANQQVLKGIKRKFEDTTILRDLHLPKDNTLYVLTPQIRNPTLTRSTEETNHTHMSVDINQEYTLEISYYENTRYKCVQLKFPGRKTVQEVKQDVSNLSDIPVRHQIWTGWPDGTLDSLMLSQCGLSIPLHHLDLTKANNSTTNKPKYTTREVVMEVSSSDDEDDEVVDSFPEEEIFAPESANTNIRRNVTLMPENFTDEMQGLEHFTREFKNRYGDFHPFFFLGSLDDAIKESLQQKAKDRKLLAVYLHHDRSIASNVFCSQLLCSDGIVNYLSTNFITWAWDMTHECNTARLIAMATRHFGSVVATQMRNYRSEELPALLVISRSRATNEIVDVIQGHVTLDELMTRLIHSVEIFQEQQAADISEEQERTNREMIKQQQDADYEESLAADKAKAEIQREEEAKRQAVLEVELQKQREEERLRQEEEDAKKAIQRNVSRSLAVEPPEDATYPVSKIRFRVKGGDIINRRFRADDTIQTLLNFLITKGFHTEEYKVLTTYPRRDITQLDESLTLESARLFPQETLILEEK</sequence>
<dbReference type="CDD" id="cd17130">
    <property type="entry name" value="Ubl2_FAF1"/>
    <property type="match status" value="1"/>
</dbReference>
<dbReference type="InterPro" id="IPR029071">
    <property type="entry name" value="Ubiquitin-like_domsf"/>
</dbReference>
<dbReference type="GO" id="GO:0005634">
    <property type="term" value="C:nucleus"/>
    <property type="evidence" value="ECO:0007669"/>
    <property type="project" value="TreeGrafter"/>
</dbReference>
<proteinExistence type="predicted"/>
<dbReference type="PROSITE" id="PS50033">
    <property type="entry name" value="UBX"/>
    <property type="match status" value="1"/>
</dbReference>
<dbReference type="SMART" id="SM00166">
    <property type="entry name" value="UBX"/>
    <property type="match status" value="1"/>
</dbReference>
<evidence type="ECO:0000313" key="6">
    <source>
        <dbReference type="Proteomes" id="UP001347796"/>
    </source>
</evidence>
<keyword evidence="6" id="KW-1185">Reference proteome</keyword>
<gene>
    <name evidence="5" type="ORF">SNE40_004991</name>
</gene>
<accession>A0AAN8K5U6</accession>
<dbReference type="InterPro" id="IPR006577">
    <property type="entry name" value="UAS"/>
</dbReference>
<dbReference type="CDD" id="cd01771">
    <property type="entry name" value="UBX_UBXN3A"/>
    <property type="match status" value="1"/>
</dbReference>
<feature type="domain" description="Ubiquitin-like" evidence="4">
    <location>
        <begin position="119"/>
        <end position="193"/>
    </location>
</feature>
<keyword evidence="1" id="KW-0175">Coiled coil</keyword>
<dbReference type="SMART" id="SM00594">
    <property type="entry name" value="UAS"/>
    <property type="match status" value="1"/>
</dbReference>
<dbReference type="AlphaFoldDB" id="A0AAN8K5U6"/>
<dbReference type="GO" id="GO:0043130">
    <property type="term" value="F:ubiquitin binding"/>
    <property type="evidence" value="ECO:0007669"/>
    <property type="project" value="TreeGrafter"/>
</dbReference>
<name>A0AAN8K5U6_PATCE</name>
<comment type="caution">
    <text evidence="5">The sequence shown here is derived from an EMBL/GenBank/DDBJ whole genome shotgun (WGS) entry which is preliminary data.</text>
</comment>
<dbReference type="Pfam" id="PF00789">
    <property type="entry name" value="UBX"/>
    <property type="match status" value="1"/>
</dbReference>
<dbReference type="PANTHER" id="PTHR23322:SF96">
    <property type="entry name" value="FAS-ASSOCIATED FACTOR 1"/>
    <property type="match status" value="1"/>
</dbReference>